<dbReference type="PANTHER" id="PTHR46797">
    <property type="entry name" value="HTH-TYPE TRANSCRIPTIONAL REGULATOR"/>
    <property type="match status" value="1"/>
</dbReference>
<evidence type="ECO:0000313" key="3">
    <source>
        <dbReference type="EMBL" id="VAW00385.1"/>
    </source>
</evidence>
<evidence type="ECO:0000256" key="1">
    <source>
        <dbReference type="ARBA" id="ARBA00023125"/>
    </source>
</evidence>
<dbReference type="EMBL" id="UOEG01000207">
    <property type="protein sequence ID" value="VAW00385.1"/>
    <property type="molecule type" value="Genomic_DNA"/>
</dbReference>
<dbReference type="GO" id="GO:0003677">
    <property type="term" value="F:DNA binding"/>
    <property type="evidence" value="ECO:0007669"/>
    <property type="project" value="UniProtKB-KW"/>
</dbReference>
<sequence>MTNIDKAVGNRIKSRRKGLKLSQTDLANHIGVKFQQVQKYESGSNRVAASRLWQIADVLRVHISYFFEDLELLETHKSGQNAPPNHAPISPDAAEFAAIFERLPDSQKQAMGAILRSLDCVSEQKATT</sequence>
<accession>A0A3B0S2B8</accession>
<dbReference type="GO" id="GO:0003700">
    <property type="term" value="F:DNA-binding transcription factor activity"/>
    <property type="evidence" value="ECO:0007669"/>
    <property type="project" value="TreeGrafter"/>
</dbReference>
<name>A0A3B0S2B8_9ZZZZ</name>
<dbReference type="SMART" id="SM00530">
    <property type="entry name" value="HTH_XRE"/>
    <property type="match status" value="1"/>
</dbReference>
<reference evidence="3" key="1">
    <citation type="submission" date="2018-06" db="EMBL/GenBank/DDBJ databases">
        <authorList>
            <person name="Zhirakovskaya E."/>
        </authorList>
    </citation>
    <scope>NUCLEOTIDE SEQUENCE</scope>
</reference>
<dbReference type="AlphaFoldDB" id="A0A3B0S2B8"/>
<evidence type="ECO:0000259" key="2">
    <source>
        <dbReference type="PROSITE" id="PS50943"/>
    </source>
</evidence>
<dbReference type="SUPFAM" id="SSF47413">
    <property type="entry name" value="lambda repressor-like DNA-binding domains"/>
    <property type="match status" value="1"/>
</dbReference>
<protein>
    <submittedName>
        <fullName evidence="3">Transcriptional regulator, Cro/CI family</fullName>
    </submittedName>
</protein>
<dbReference type="Pfam" id="PF01381">
    <property type="entry name" value="HTH_3"/>
    <property type="match status" value="1"/>
</dbReference>
<keyword evidence="1" id="KW-0238">DNA-binding</keyword>
<dbReference type="PROSITE" id="PS50943">
    <property type="entry name" value="HTH_CROC1"/>
    <property type="match status" value="1"/>
</dbReference>
<organism evidence="3">
    <name type="scientific">hydrothermal vent metagenome</name>
    <dbReference type="NCBI Taxonomy" id="652676"/>
    <lineage>
        <taxon>unclassified sequences</taxon>
        <taxon>metagenomes</taxon>
        <taxon>ecological metagenomes</taxon>
    </lineage>
</organism>
<dbReference type="InterPro" id="IPR001387">
    <property type="entry name" value="Cro/C1-type_HTH"/>
</dbReference>
<dbReference type="PANTHER" id="PTHR46797:SF1">
    <property type="entry name" value="METHYLPHOSPHONATE SYNTHASE"/>
    <property type="match status" value="1"/>
</dbReference>
<feature type="domain" description="HTH cro/C1-type" evidence="2">
    <location>
        <begin position="12"/>
        <end position="66"/>
    </location>
</feature>
<proteinExistence type="predicted"/>
<dbReference type="InterPro" id="IPR010982">
    <property type="entry name" value="Lambda_DNA-bd_dom_sf"/>
</dbReference>
<gene>
    <name evidence="3" type="ORF">MNBD_ALPHA07-714</name>
</gene>
<dbReference type="CDD" id="cd00093">
    <property type="entry name" value="HTH_XRE"/>
    <property type="match status" value="1"/>
</dbReference>
<dbReference type="Gene3D" id="1.10.260.40">
    <property type="entry name" value="lambda repressor-like DNA-binding domains"/>
    <property type="match status" value="1"/>
</dbReference>
<dbReference type="InterPro" id="IPR050807">
    <property type="entry name" value="TransReg_Diox_bact_type"/>
</dbReference>
<dbReference type="GO" id="GO:0005829">
    <property type="term" value="C:cytosol"/>
    <property type="evidence" value="ECO:0007669"/>
    <property type="project" value="TreeGrafter"/>
</dbReference>